<organism evidence="2 3">
    <name type="scientific">Legionella brunensis</name>
    <dbReference type="NCBI Taxonomy" id="29422"/>
    <lineage>
        <taxon>Bacteria</taxon>
        <taxon>Pseudomonadati</taxon>
        <taxon>Pseudomonadota</taxon>
        <taxon>Gammaproteobacteria</taxon>
        <taxon>Legionellales</taxon>
        <taxon>Legionellaceae</taxon>
        <taxon>Legionella</taxon>
    </lineage>
</organism>
<dbReference type="PROSITE" id="PS50297">
    <property type="entry name" value="ANK_REP_REGION"/>
    <property type="match status" value="1"/>
</dbReference>
<dbReference type="EMBL" id="LNXV01000004">
    <property type="protein sequence ID" value="KTC86430.1"/>
    <property type="molecule type" value="Genomic_DNA"/>
</dbReference>
<reference evidence="2 3" key="1">
    <citation type="submission" date="2015-11" db="EMBL/GenBank/DDBJ databases">
        <title>Genomic analysis of 38 Legionella species identifies large and diverse effector repertoires.</title>
        <authorList>
            <person name="Burstein D."/>
            <person name="Amaro F."/>
            <person name="Zusman T."/>
            <person name="Lifshitz Z."/>
            <person name="Cohen O."/>
            <person name="Gilbert J.A."/>
            <person name="Pupko T."/>
            <person name="Shuman H.A."/>
            <person name="Segal G."/>
        </authorList>
    </citation>
    <scope>NUCLEOTIDE SEQUENCE [LARGE SCALE GENOMIC DNA]</scope>
    <source>
        <strain evidence="2 3">ATCC 43878</strain>
    </source>
</reference>
<dbReference type="Gene3D" id="1.25.40.20">
    <property type="entry name" value="Ankyrin repeat-containing domain"/>
    <property type="match status" value="1"/>
</dbReference>
<gene>
    <name evidence="2" type="ORF">Lbru_0371</name>
</gene>
<dbReference type="Proteomes" id="UP000054742">
    <property type="component" value="Unassembled WGS sequence"/>
</dbReference>
<feature type="repeat" description="ANK" evidence="1">
    <location>
        <begin position="79"/>
        <end position="111"/>
    </location>
</feature>
<name>A0A0W0SSX8_9GAMM</name>
<dbReference type="PATRIC" id="fig|29422.6.peg.387"/>
<dbReference type="Pfam" id="PF13606">
    <property type="entry name" value="Ank_3"/>
    <property type="match status" value="1"/>
</dbReference>
<evidence type="ECO:0000256" key="1">
    <source>
        <dbReference type="PROSITE-ProRule" id="PRU00023"/>
    </source>
</evidence>
<dbReference type="InterPro" id="IPR036770">
    <property type="entry name" value="Ankyrin_rpt-contain_sf"/>
</dbReference>
<keyword evidence="1" id="KW-0040">ANK repeat</keyword>
<dbReference type="PROSITE" id="PS50088">
    <property type="entry name" value="ANK_REPEAT"/>
    <property type="match status" value="1"/>
</dbReference>
<dbReference type="AlphaFoldDB" id="A0A0W0SSX8"/>
<keyword evidence="3" id="KW-1185">Reference proteome</keyword>
<accession>A0A0W0SSX8</accession>
<evidence type="ECO:0000313" key="3">
    <source>
        <dbReference type="Proteomes" id="UP000054742"/>
    </source>
</evidence>
<proteinExistence type="predicted"/>
<sequence>MPEINLLDCLNPPDINKFVEFLKGQSDSEKIKLRMLHTVIKQLSDRELPEKTTLAFFEKLLASVDQKTFDSLVRKKDEDGNTILHLACKFGYKTLVDFLIENSKKIVIESSKRRNNEGKIPVHLYEISQEYVNPDYTIKHDRTLSLLIELAKLPFSKETEAELPPSGNSPPAIFSFAGMLLAWLNSLSFLIPNKLALVVNEVFYLRIFKPSNEGKKTDIRSMAIEFLDRINSFAFLIPNKVAKINDEDLNLELANSRGKIDKALRDFNLFLSEQHIYIDQHMHDVCTKIIISFIAKQLKVAHCGELCSVLMDMIFENSDATKVTFCKVEPGNHVFLKAEFLIDNSLQFIYIDPWNNHYFFDANKKNVIDAISFYSVNNKATFYSRSFSPNIISPFNPKIQRVTESLTITPDEYRFAKILVSDFTFGKNLIEDDPEQESYSTPGFSHD</sequence>
<dbReference type="SUPFAM" id="SSF48403">
    <property type="entry name" value="Ankyrin repeat"/>
    <property type="match status" value="1"/>
</dbReference>
<protein>
    <submittedName>
        <fullName evidence="2">Uncharacterized protein</fullName>
    </submittedName>
</protein>
<dbReference type="InterPro" id="IPR002110">
    <property type="entry name" value="Ankyrin_rpt"/>
</dbReference>
<dbReference type="OrthoDB" id="7543342at2"/>
<evidence type="ECO:0000313" key="2">
    <source>
        <dbReference type="EMBL" id="KTC86430.1"/>
    </source>
</evidence>
<dbReference type="SMART" id="SM00248">
    <property type="entry name" value="ANK"/>
    <property type="match status" value="1"/>
</dbReference>
<comment type="caution">
    <text evidence="2">The sequence shown here is derived from an EMBL/GenBank/DDBJ whole genome shotgun (WGS) entry which is preliminary data.</text>
</comment>